<dbReference type="EMBL" id="JAWRVE010000018">
    <property type="protein sequence ID" value="KAL1875854.1"/>
    <property type="molecule type" value="Genomic_DNA"/>
</dbReference>
<accession>A0ABR3XJR3</accession>
<evidence type="ECO:0008006" key="4">
    <source>
        <dbReference type="Google" id="ProtNLM"/>
    </source>
</evidence>
<feature type="compositionally biased region" description="Polar residues" evidence="1">
    <location>
        <begin position="152"/>
        <end position="163"/>
    </location>
</feature>
<feature type="region of interest" description="Disordered" evidence="1">
    <location>
        <begin position="1"/>
        <end position="36"/>
    </location>
</feature>
<feature type="region of interest" description="Disordered" evidence="1">
    <location>
        <begin position="84"/>
        <end position="109"/>
    </location>
</feature>
<dbReference type="CDD" id="cd12148">
    <property type="entry name" value="fungal_TF_MHR"/>
    <property type="match status" value="1"/>
</dbReference>
<feature type="compositionally biased region" description="Low complexity" evidence="1">
    <location>
        <begin position="164"/>
        <end position="178"/>
    </location>
</feature>
<gene>
    <name evidence="2" type="ORF">Daus18300_003045</name>
</gene>
<dbReference type="PANTHER" id="PTHR47256">
    <property type="entry name" value="ZN(II)2CYS6 TRANSCRIPTION FACTOR (EUROFUNG)-RELATED"/>
    <property type="match status" value="1"/>
</dbReference>
<feature type="compositionally biased region" description="Low complexity" evidence="1">
    <location>
        <begin position="90"/>
        <end position="102"/>
    </location>
</feature>
<sequence length="654" mass="72927">MSDEAFLRESPECQYDGNPDVTPHRNREQALQSSESQKQELLDLIAMLRNRPSDEVGVILQQLERDPDPYRVVSLVKAADLFAPGPSARGTSLSTSSGPSKSAELTRSLLSPTDGGIDFELTIRHCIAYPKLPYISSSSLPVEELCTPDLDGSSSQDTSSHALTTSTDPTSPTGPTGPKSQSFALSRDSLDRLPSIIDGRLQSADISYWTRIPVAHDVAVQAMSLYFEMDYHILPLFDYDLFLTDLTSRWSQFCSSLLVNALLSWCFQAYTTLHTDAAPLSHAFMHEAQSLLPDQAQDIALTDVSALQLLSMACTTYGRDDLAVQYLRDGISLATRLGLFSPRTTEPTQRQYVSREYDIVASHTAWGVFIWVSVHCLHFHNAALESPPTLPTPGTFERTDTPETLVSPPSRLHVQVFDAQCRLWVIFHEIASSYYNSYNTKVSLVALSEFAEATYRRLLQWAEALPLQLARASQETPANSVFLRYFETRATADDIYHASVNQLKRLVLTSRMVFRRTTTSVLWQTGLVYLANAMLQEANSQESHFYLLMCVVGLTDLYSSFRVFGPITEGTLGMALKTGAMTRREIGRIKKQLLQRRRRYIFDDISFSTADDTQIKWVLDLDLAVVDSAAARGAALVKEFRMLSFSEADSPGPS</sequence>
<reference evidence="2 3" key="1">
    <citation type="journal article" date="2024" name="IMA Fungus">
        <title>IMA Genome - F19 : A genome assembly and annotation guide to empower mycologists, including annotated draft genome sequences of Ceratocystis pirilliformis, Diaporthe australafricana, Fusarium ophioides, Paecilomyces lecythidis, and Sporothrix stenoceras.</title>
        <authorList>
            <person name="Aylward J."/>
            <person name="Wilson A.M."/>
            <person name="Visagie C.M."/>
            <person name="Spraker J."/>
            <person name="Barnes I."/>
            <person name="Buitendag C."/>
            <person name="Ceriani C."/>
            <person name="Del Mar Angel L."/>
            <person name="du Plessis D."/>
            <person name="Fuchs T."/>
            <person name="Gasser K."/>
            <person name="Kramer D."/>
            <person name="Li W."/>
            <person name="Munsamy K."/>
            <person name="Piso A."/>
            <person name="Price J.L."/>
            <person name="Sonnekus B."/>
            <person name="Thomas C."/>
            <person name="van der Nest A."/>
            <person name="van Dijk A."/>
            <person name="van Heerden A."/>
            <person name="van Vuuren N."/>
            <person name="Yilmaz N."/>
            <person name="Duong T.A."/>
            <person name="van der Merwe N.A."/>
            <person name="Wingfield M.J."/>
            <person name="Wingfield B.D."/>
        </authorList>
    </citation>
    <scope>NUCLEOTIDE SEQUENCE [LARGE SCALE GENOMIC DNA]</scope>
    <source>
        <strain evidence="2 3">CMW 18300</strain>
    </source>
</reference>
<name>A0ABR3XJR3_9PEZI</name>
<organism evidence="2 3">
    <name type="scientific">Diaporthe australafricana</name>
    <dbReference type="NCBI Taxonomy" id="127596"/>
    <lineage>
        <taxon>Eukaryota</taxon>
        <taxon>Fungi</taxon>
        <taxon>Dikarya</taxon>
        <taxon>Ascomycota</taxon>
        <taxon>Pezizomycotina</taxon>
        <taxon>Sordariomycetes</taxon>
        <taxon>Sordariomycetidae</taxon>
        <taxon>Diaporthales</taxon>
        <taxon>Diaporthaceae</taxon>
        <taxon>Diaporthe</taxon>
    </lineage>
</organism>
<comment type="caution">
    <text evidence="2">The sequence shown here is derived from an EMBL/GenBank/DDBJ whole genome shotgun (WGS) entry which is preliminary data.</text>
</comment>
<evidence type="ECO:0000256" key="1">
    <source>
        <dbReference type="SAM" id="MobiDB-lite"/>
    </source>
</evidence>
<dbReference type="Proteomes" id="UP001583177">
    <property type="component" value="Unassembled WGS sequence"/>
</dbReference>
<feature type="region of interest" description="Disordered" evidence="1">
    <location>
        <begin position="146"/>
        <end position="184"/>
    </location>
</feature>
<proteinExistence type="predicted"/>
<evidence type="ECO:0000313" key="2">
    <source>
        <dbReference type="EMBL" id="KAL1875854.1"/>
    </source>
</evidence>
<protein>
    <recommendedName>
        <fullName evidence="4">Transcription factor domain-containing protein</fullName>
    </recommendedName>
</protein>
<feature type="compositionally biased region" description="Basic and acidic residues" evidence="1">
    <location>
        <begin position="1"/>
        <end position="11"/>
    </location>
</feature>
<keyword evidence="3" id="KW-1185">Reference proteome</keyword>
<dbReference type="PANTHER" id="PTHR47256:SF1">
    <property type="entry name" value="ZN(II)2CYS6 TRANSCRIPTION FACTOR (EUROFUNG)"/>
    <property type="match status" value="1"/>
</dbReference>
<evidence type="ECO:0000313" key="3">
    <source>
        <dbReference type="Proteomes" id="UP001583177"/>
    </source>
</evidence>
<dbReference type="InterPro" id="IPR053187">
    <property type="entry name" value="Notoamide_regulator"/>
</dbReference>